<feature type="region of interest" description="Disordered" evidence="1">
    <location>
        <begin position="283"/>
        <end position="398"/>
    </location>
</feature>
<evidence type="ECO:0000313" key="2">
    <source>
        <dbReference type="EMBL" id="ETO18139.1"/>
    </source>
</evidence>
<evidence type="ECO:0000256" key="1">
    <source>
        <dbReference type="SAM" id="MobiDB-lite"/>
    </source>
</evidence>
<protein>
    <submittedName>
        <fullName evidence="2">Nmd2p</fullName>
    </submittedName>
</protein>
<dbReference type="AlphaFoldDB" id="X6MWB8"/>
<evidence type="ECO:0000313" key="3">
    <source>
        <dbReference type="Proteomes" id="UP000023152"/>
    </source>
</evidence>
<feature type="region of interest" description="Disordered" evidence="1">
    <location>
        <begin position="425"/>
        <end position="447"/>
    </location>
</feature>
<gene>
    <name evidence="2" type="ORF">RFI_19149</name>
</gene>
<dbReference type="EMBL" id="ASPP01015435">
    <property type="protein sequence ID" value="ETO18139.1"/>
    <property type="molecule type" value="Genomic_DNA"/>
</dbReference>
<accession>X6MWB8</accession>
<name>X6MWB8_RETFI</name>
<keyword evidence="3" id="KW-1185">Reference proteome</keyword>
<dbReference type="PANTHER" id="PTHR12295:SF30">
    <property type="entry name" value="PROTEIN FURRY"/>
    <property type="match status" value="1"/>
</dbReference>
<dbReference type="GO" id="GO:0000902">
    <property type="term" value="P:cell morphogenesis"/>
    <property type="evidence" value="ECO:0007669"/>
    <property type="project" value="InterPro"/>
</dbReference>
<dbReference type="GO" id="GO:0030427">
    <property type="term" value="C:site of polarized growth"/>
    <property type="evidence" value="ECO:0007669"/>
    <property type="project" value="TreeGrafter"/>
</dbReference>
<feature type="non-terminal residue" evidence="2">
    <location>
        <position position="1"/>
    </location>
</feature>
<dbReference type="Proteomes" id="UP000023152">
    <property type="component" value="Unassembled WGS sequence"/>
</dbReference>
<comment type="caution">
    <text evidence="2">The sequence shown here is derived from an EMBL/GenBank/DDBJ whole genome shotgun (WGS) entry which is preliminary data.</text>
</comment>
<dbReference type="InterPro" id="IPR039867">
    <property type="entry name" value="Furry/Tao3/Mor2"/>
</dbReference>
<reference evidence="2 3" key="1">
    <citation type="journal article" date="2013" name="Curr. Biol.">
        <title>The Genome of the Foraminiferan Reticulomyxa filosa.</title>
        <authorList>
            <person name="Glockner G."/>
            <person name="Hulsmann N."/>
            <person name="Schleicher M."/>
            <person name="Noegel A.A."/>
            <person name="Eichinger L."/>
            <person name="Gallinger C."/>
            <person name="Pawlowski J."/>
            <person name="Sierra R."/>
            <person name="Euteneuer U."/>
            <person name="Pillet L."/>
            <person name="Moustafa A."/>
            <person name="Platzer M."/>
            <person name="Groth M."/>
            <person name="Szafranski K."/>
            <person name="Schliwa M."/>
        </authorList>
    </citation>
    <scope>NUCLEOTIDE SEQUENCE [LARGE SCALE GENOMIC DNA]</scope>
</reference>
<sequence>QQQQQQQHQHQQQQELKSSLLRSQDNYVVNFLRGGNNSPLELKRELGTEYCAKHSVLQLFVEAERQDFEVLTPMLMFQFEHLFSFYIEKAIESQTDPNDPLFGASPYFLRAIVSVMEVHSNGDRLTVVESRYGSNDWRIQRPIGDSFLTHVFHYAPRLLFLGLTKIVETDADTRFSGFLLLRALAYFLVGKALVDQLDQFRFAFESSMSLWVRKNGTHISKLFAQFYPSIGSALFRDAIKYVETSTHQEWITTFLKPWTAVIHLHYANKTDMEDRFRKHLRRMRSPSLSSAADSIDSMHEQEVGARPSVDNTELQPGASRRRKDDKEDDEDEYDDDEDDDDEEDEDDEDEDEDEDDDNNEEEVVVVINASSSPALDVQKDKDKQGYMAPFSPLSSDDSDGGFAVIVKDNKTEEIIQVIASKAENKERGAVVDSSGGKGGSGSSGGNRKVKIQNQQLKGHETLLLLSNLFHITTTATDQFQTSLLKVWKKLASAFRYENLFAILDFLMETVEAVMAQAQKQQTNLHSQIIPACKNIIFAIYGGRLDKVNLNNNK</sequence>
<feature type="compositionally biased region" description="Gly residues" evidence="1">
    <location>
        <begin position="435"/>
        <end position="444"/>
    </location>
</feature>
<dbReference type="GO" id="GO:0005938">
    <property type="term" value="C:cell cortex"/>
    <property type="evidence" value="ECO:0007669"/>
    <property type="project" value="TreeGrafter"/>
</dbReference>
<organism evidence="2 3">
    <name type="scientific">Reticulomyxa filosa</name>
    <dbReference type="NCBI Taxonomy" id="46433"/>
    <lineage>
        <taxon>Eukaryota</taxon>
        <taxon>Sar</taxon>
        <taxon>Rhizaria</taxon>
        <taxon>Retaria</taxon>
        <taxon>Foraminifera</taxon>
        <taxon>Monothalamids</taxon>
        <taxon>Reticulomyxidae</taxon>
        <taxon>Reticulomyxa</taxon>
    </lineage>
</organism>
<feature type="compositionally biased region" description="Acidic residues" evidence="1">
    <location>
        <begin position="326"/>
        <end position="363"/>
    </location>
</feature>
<dbReference type="PANTHER" id="PTHR12295">
    <property type="entry name" value="FURRY-RELATED"/>
    <property type="match status" value="1"/>
</dbReference>
<proteinExistence type="predicted"/>
<dbReference type="InterPro" id="IPR016024">
    <property type="entry name" value="ARM-type_fold"/>
</dbReference>
<dbReference type="SUPFAM" id="SSF48371">
    <property type="entry name" value="ARM repeat"/>
    <property type="match status" value="1"/>
</dbReference>